<evidence type="ECO:0000313" key="2">
    <source>
        <dbReference type="Proteomes" id="UP001161017"/>
    </source>
</evidence>
<name>A0AA43TYL6_9LECA</name>
<sequence>MNERGKDVSWKLQHQGANTIRRVSTPELAVPACPICLPSDGLVLNLAILVVQGLDEAIDYLRAAVVVAGEERLGPRVQETVEVIQRHVTKVCIGVVQFGEQG</sequence>
<evidence type="ECO:0000313" key="1">
    <source>
        <dbReference type="EMBL" id="MDI1489272.1"/>
    </source>
</evidence>
<reference evidence="1" key="1">
    <citation type="journal article" date="2023" name="Genome Biol. Evol.">
        <title>First Whole Genome Sequence and Flow Cytometry Genome Size Data for the Lichen-Forming Fungus Ramalina farinacea (Ascomycota).</title>
        <authorList>
            <person name="Llewellyn T."/>
            <person name="Mian S."/>
            <person name="Hill R."/>
            <person name="Leitch I.J."/>
            <person name="Gaya E."/>
        </authorList>
    </citation>
    <scope>NUCLEOTIDE SEQUENCE</scope>
    <source>
        <strain evidence="1">LIQ254RAFAR</strain>
    </source>
</reference>
<protein>
    <submittedName>
        <fullName evidence="1">Uncharacterized protein</fullName>
    </submittedName>
</protein>
<dbReference type="EMBL" id="JAPUFD010000009">
    <property type="protein sequence ID" value="MDI1489272.1"/>
    <property type="molecule type" value="Genomic_DNA"/>
</dbReference>
<dbReference type="Proteomes" id="UP001161017">
    <property type="component" value="Unassembled WGS sequence"/>
</dbReference>
<proteinExistence type="predicted"/>
<dbReference type="AlphaFoldDB" id="A0AA43TYL6"/>
<gene>
    <name evidence="1" type="ORF">OHK93_008550</name>
</gene>
<accession>A0AA43TYL6</accession>
<organism evidence="1 2">
    <name type="scientific">Ramalina farinacea</name>
    <dbReference type="NCBI Taxonomy" id="258253"/>
    <lineage>
        <taxon>Eukaryota</taxon>
        <taxon>Fungi</taxon>
        <taxon>Dikarya</taxon>
        <taxon>Ascomycota</taxon>
        <taxon>Pezizomycotina</taxon>
        <taxon>Lecanoromycetes</taxon>
        <taxon>OSLEUM clade</taxon>
        <taxon>Lecanoromycetidae</taxon>
        <taxon>Lecanorales</taxon>
        <taxon>Lecanorineae</taxon>
        <taxon>Ramalinaceae</taxon>
        <taxon>Ramalina</taxon>
    </lineage>
</organism>
<keyword evidence="2" id="KW-1185">Reference proteome</keyword>
<comment type="caution">
    <text evidence="1">The sequence shown here is derived from an EMBL/GenBank/DDBJ whole genome shotgun (WGS) entry which is preliminary data.</text>
</comment>